<accession>A0A9J6BAC9</accession>
<evidence type="ECO:0000313" key="2">
    <source>
        <dbReference type="EMBL" id="KAG5666566.1"/>
    </source>
</evidence>
<gene>
    <name evidence="2" type="ORF">PVAND_014584</name>
</gene>
<reference evidence="2" key="1">
    <citation type="submission" date="2021-03" db="EMBL/GenBank/DDBJ databases">
        <title>Chromosome level genome of the anhydrobiotic midge Polypedilum vanderplanki.</title>
        <authorList>
            <person name="Yoshida Y."/>
            <person name="Kikawada T."/>
            <person name="Gusev O."/>
        </authorList>
    </citation>
    <scope>NUCLEOTIDE SEQUENCE</scope>
    <source>
        <strain evidence="2">NIAS01</strain>
        <tissue evidence="2">Whole body or cell culture</tissue>
    </source>
</reference>
<dbReference type="AlphaFoldDB" id="A0A9J6BAC9"/>
<comment type="caution">
    <text evidence="2">The sequence shown here is derived from an EMBL/GenBank/DDBJ whole genome shotgun (WGS) entry which is preliminary data.</text>
</comment>
<dbReference type="EMBL" id="JADBJN010000004">
    <property type="protein sequence ID" value="KAG5666566.1"/>
    <property type="molecule type" value="Genomic_DNA"/>
</dbReference>
<protein>
    <submittedName>
        <fullName evidence="2">Uncharacterized protein</fullName>
    </submittedName>
</protein>
<proteinExistence type="predicted"/>
<dbReference type="Proteomes" id="UP001107558">
    <property type="component" value="Chromosome 4"/>
</dbReference>
<sequence>MPETSTQQKRQLEKERQVRQAKLQNEDEDRERKATAAQNRNENEQNSHLHQIICQVAFLQKNTVLGSRWLAGWLAVCDSDNSTTVSRGEVVDSLLERSRRVGKTTSCTDQPTVPARISVRNSPGAHMACDGNVLDSTTDPALQWVSTTNVNAANIASAISVGAGPYHYLIGRK</sequence>
<evidence type="ECO:0000256" key="1">
    <source>
        <dbReference type="SAM" id="MobiDB-lite"/>
    </source>
</evidence>
<feature type="region of interest" description="Disordered" evidence="1">
    <location>
        <begin position="1"/>
        <end position="46"/>
    </location>
</feature>
<keyword evidence="3" id="KW-1185">Reference proteome</keyword>
<name>A0A9J6BAC9_POLVA</name>
<organism evidence="2 3">
    <name type="scientific">Polypedilum vanderplanki</name>
    <name type="common">Sleeping chironomid midge</name>
    <dbReference type="NCBI Taxonomy" id="319348"/>
    <lineage>
        <taxon>Eukaryota</taxon>
        <taxon>Metazoa</taxon>
        <taxon>Ecdysozoa</taxon>
        <taxon>Arthropoda</taxon>
        <taxon>Hexapoda</taxon>
        <taxon>Insecta</taxon>
        <taxon>Pterygota</taxon>
        <taxon>Neoptera</taxon>
        <taxon>Endopterygota</taxon>
        <taxon>Diptera</taxon>
        <taxon>Nematocera</taxon>
        <taxon>Chironomoidea</taxon>
        <taxon>Chironomidae</taxon>
        <taxon>Chironominae</taxon>
        <taxon>Polypedilum</taxon>
        <taxon>Polypedilum</taxon>
    </lineage>
</organism>
<evidence type="ECO:0000313" key="3">
    <source>
        <dbReference type="Proteomes" id="UP001107558"/>
    </source>
</evidence>